<dbReference type="AlphaFoldDB" id="A0A9N9GKN0"/>
<accession>A0A9N9GKN0</accession>
<protein>
    <submittedName>
        <fullName evidence="1">5102_t:CDS:1</fullName>
    </submittedName>
</protein>
<keyword evidence="2" id="KW-1185">Reference proteome</keyword>
<reference evidence="1" key="1">
    <citation type="submission" date="2021-06" db="EMBL/GenBank/DDBJ databases">
        <authorList>
            <person name="Kallberg Y."/>
            <person name="Tangrot J."/>
            <person name="Rosling A."/>
        </authorList>
    </citation>
    <scope>NUCLEOTIDE SEQUENCE</scope>
    <source>
        <strain evidence="1">UK204</strain>
    </source>
</reference>
<name>A0A9N9GKN0_9GLOM</name>
<dbReference type="EMBL" id="CAJVPQ010002792">
    <property type="protein sequence ID" value="CAG8608662.1"/>
    <property type="molecule type" value="Genomic_DNA"/>
</dbReference>
<proteinExistence type="predicted"/>
<sequence length="59" mass="6463">MLRHVAQKYTQQYVPIRSLVQNTNGTESLQFIKGTEDNQLLKLGGLMLTAIIMTGGGAI</sequence>
<comment type="caution">
    <text evidence="1">The sequence shown here is derived from an EMBL/GenBank/DDBJ whole genome shotgun (WGS) entry which is preliminary data.</text>
</comment>
<evidence type="ECO:0000313" key="2">
    <source>
        <dbReference type="Proteomes" id="UP000789570"/>
    </source>
</evidence>
<gene>
    <name evidence="1" type="ORF">FCALED_LOCUS8957</name>
</gene>
<organism evidence="1 2">
    <name type="scientific">Funneliformis caledonium</name>
    <dbReference type="NCBI Taxonomy" id="1117310"/>
    <lineage>
        <taxon>Eukaryota</taxon>
        <taxon>Fungi</taxon>
        <taxon>Fungi incertae sedis</taxon>
        <taxon>Mucoromycota</taxon>
        <taxon>Glomeromycotina</taxon>
        <taxon>Glomeromycetes</taxon>
        <taxon>Glomerales</taxon>
        <taxon>Glomeraceae</taxon>
        <taxon>Funneliformis</taxon>
    </lineage>
</organism>
<dbReference type="Proteomes" id="UP000789570">
    <property type="component" value="Unassembled WGS sequence"/>
</dbReference>
<evidence type="ECO:0000313" key="1">
    <source>
        <dbReference type="EMBL" id="CAG8608662.1"/>
    </source>
</evidence>